<organism evidence="2 3">
    <name type="scientific">Characodon lateralis</name>
    <dbReference type="NCBI Taxonomy" id="208331"/>
    <lineage>
        <taxon>Eukaryota</taxon>
        <taxon>Metazoa</taxon>
        <taxon>Chordata</taxon>
        <taxon>Craniata</taxon>
        <taxon>Vertebrata</taxon>
        <taxon>Euteleostomi</taxon>
        <taxon>Actinopterygii</taxon>
        <taxon>Neopterygii</taxon>
        <taxon>Teleostei</taxon>
        <taxon>Neoteleostei</taxon>
        <taxon>Acanthomorphata</taxon>
        <taxon>Ovalentaria</taxon>
        <taxon>Atherinomorphae</taxon>
        <taxon>Cyprinodontiformes</taxon>
        <taxon>Goodeidae</taxon>
        <taxon>Characodon</taxon>
    </lineage>
</organism>
<evidence type="ECO:0000313" key="3">
    <source>
        <dbReference type="Proteomes" id="UP001352852"/>
    </source>
</evidence>
<dbReference type="Gene3D" id="4.10.60.10">
    <property type="entry name" value="Zinc finger, CCHC-type"/>
    <property type="match status" value="1"/>
</dbReference>
<dbReference type="InterPro" id="IPR001878">
    <property type="entry name" value="Znf_CCHC"/>
</dbReference>
<keyword evidence="3" id="KW-1185">Reference proteome</keyword>
<dbReference type="InterPro" id="IPR036875">
    <property type="entry name" value="Znf_CCHC_sf"/>
</dbReference>
<evidence type="ECO:0000313" key="2">
    <source>
        <dbReference type="EMBL" id="MED6295583.1"/>
    </source>
</evidence>
<feature type="domain" description="CCHC-type" evidence="1">
    <location>
        <begin position="80"/>
        <end position="96"/>
    </location>
</feature>
<proteinExistence type="predicted"/>
<dbReference type="Proteomes" id="UP001352852">
    <property type="component" value="Unassembled WGS sequence"/>
</dbReference>
<evidence type="ECO:0000259" key="1">
    <source>
        <dbReference type="SMART" id="SM00343"/>
    </source>
</evidence>
<reference evidence="2 3" key="1">
    <citation type="submission" date="2021-06" db="EMBL/GenBank/DDBJ databases">
        <authorList>
            <person name="Palmer J.M."/>
        </authorList>
    </citation>
    <scope>NUCLEOTIDE SEQUENCE [LARGE SCALE GENOMIC DNA]</scope>
    <source>
        <strain evidence="2 3">CL_MEX2019</strain>
        <tissue evidence="2">Muscle</tissue>
    </source>
</reference>
<comment type="caution">
    <text evidence="2">The sequence shown here is derived from an EMBL/GenBank/DDBJ whole genome shotgun (WGS) entry which is preliminary data.</text>
</comment>
<feature type="domain" description="CCHC-type" evidence="1">
    <location>
        <begin position="99"/>
        <end position="115"/>
    </location>
</feature>
<name>A0ABU7F835_9TELE</name>
<dbReference type="EMBL" id="JAHUTJ010080533">
    <property type="protein sequence ID" value="MED6295583.1"/>
    <property type="molecule type" value="Genomic_DNA"/>
</dbReference>
<dbReference type="SMART" id="SM00343">
    <property type="entry name" value="ZnF_C2HC"/>
    <property type="match status" value="2"/>
</dbReference>
<protein>
    <recommendedName>
        <fullName evidence="1">CCHC-type domain-containing protein</fullName>
    </recommendedName>
</protein>
<sequence length="133" mass="14785">MSNTTQEGGRMETEVMMHSHKQNVSQPPQSVEFTTIQNSMEKMTEMLGDVLSSLSISSRPTAFQGHNKSFQKRRVSGPRGCSICSDSSHSIAHCQLHRLCFLCHQPGHMKFQCLNLSSPLTQSAPISPSHQEN</sequence>
<accession>A0ABU7F835</accession>
<gene>
    <name evidence="2" type="ORF">CHARACLAT_033240</name>
</gene>
<dbReference type="SUPFAM" id="SSF57756">
    <property type="entry name" value="Retrovirus zinc finger-like domains"/>
    <property type="match status" value="1"/>
</dbReference>